<evidence type="ECO:0000313" key="4">
    <source>
        <dbReference type="Proteomes" id="UP000236592"/>
    </source>
</evidence>
<organism evidence="3 4">
    <name type="scientific">Pseudotamlana carrageenivorans</name>
    <dbReference type="NCBI Taxonomy" id="2069432"/>
    <lineage>
        <taxon>Bacteria</taxon>
        <taxon>Pseudomonadati</taxon>
        <taxon>Bacteroidota</taxon>
        <taxon>Flavobacteriia</taxon>
        <taxon>Flavobacteriales</taxon>
        <taxon>Flavobacteriaceae</taxon>
        <taxon>Pseudotamlana</taxon>
    </lineage>
</organism>
<sequence>MFKQRKHKTFNYQPRFSKENQGDLSDSKDADATPDFVSKWRKSSGSKPKMRGPMSTKILVLILVLLLICMYILDKKYL</sequence>
<dbReference type="EMBL" id="CP025938">
    <property type="protein sequence ID" value="AUS04570.1"/>
    <property type="molecule type" value="Genomic_DNA"/>
</dbReference>
<gene>
    <name evidence="3" type="ORF">C1A40_03380</name>
</gene>
<reference evidence="4" key="1">
    <citation type="submission" date="2018-01" db="EMBL/GenBank/DDBJ databases">
        <title>Complete genome of Tamlana sp. UJ94.</title>
        <authorList>
            <person name="Jung J."/>
            <person name="Chung D."/>
            <person name="Bae S.S."/>
            <person name="Baek K."/>
        </authorList>
    </citation>
    <scope>NUCLEOTIDE SEQUENCE [LARGE SCALE GENOMIC DNA]</scope>
    <source>
        <strain evidence="4">UJ94</strain>
    </source>
</reference>
<keyword evidence="2" id="KW-1133">Transmembrane helix</keyword>
<keyword evidence="2" id="KW-0472">Membrane</keyword>
<dbReference type="KEGG" id="taj:C1A40_03380"/>
<feature type="compositionally biased region" description="Basic residues" evidence="1">
    <location>
        <begin position="39"/>
        <end position="50"/>
    </location>
</feature>
<feature type="transmembrane region" description="Helical" evidence="2">
    <location>
        <begin position="54"/>
        <end position="73"/>
    </location>
</feature>
<keyword evidence="2" id="KW-0812">Transmembrane</keyword>
<dbReference type="Proteomes" id="UP000236592">
    <property type="component" value="Chromosome"/>
</dbReference>
<dbReference type="AlphaFoldDB" id="A0A2I7SFD4"/>
<feature type="region of interest" description="Disordered" evidence="1">
    <location>
        <begin position="1"/>
        <end position="52"/>
    </location>
</feature>
<evidence type="ECO:0000256" key="2">
    <source>
        <dbReference type="SAM" id="Phobius"/>
    </source>
</evidence>
<evidence type="ECO:0000256" key="1">
    <source>
        <dbReference type="SAM" id="MobiDB-lite"/>
    </source>
</evidence>
<proteinExistence type="predicted"/>
<evidence type="ECO:0000313" key="3">
    <source>
        <dbReference type="EMBL" id="AUS04570.1"/>
    </source>
</evidence>
<keyword evidence="4" id="KW-1185">Reference proteome</keyword>
<accession>A0A2I7SFD4</accession>
<protein>
    <submittedName>
        <fullName evidence="3">Uncharacterized protein</fullName>
    </submittedName>
</protein>
<name>A0A2I7SFD4_9FLAO</name>
<feature type="compositionally biased region" description="Basic and acidic residues" evidence="1">
    <location>
        <begin position="16"/>
        <end position="31"/>
    </location>
</feature>